<gene>
    <name evidence="4" type="ORF">G8O30_11550</name>
</gene>
<feature type="domain" description="Copper amine oxidase-like N-terminal" evidence="2">
    <location>
        <begin position="33"/>
        <end position="125"/>
    </location>
</feature>
<dbReference type="InterPro" id="IPR012854">
    <property type="entry name" value="Cu_amine_oxidase-like_N"/>
</dbReference>
<keyword evidence="5" id="KW-1185">Reference proteome</keyword>
<dbReference type="Gene3D" id="3.30.457.10">
    <property type="entry name" value="Copper amine oxidase-like, N-terminal domain"/>
    <property type="match status" value="1"/>
</dbReference>
<dbReference type="PANTHER" id="PTHR40446:SF2">
    <property type="entry name" value="N-ACETYLGLUCOSAMINE-1-PHOSPHODIESTER ALPHA-N-ACETYLGLUCOSAMINIDASE"/>
    <property type="match status" value="1"/>
</dbReference>
<dbReference type="PANTHER" id="PTHR40446">
    <property type="entry name" value="N-ACETYLGLUCOSAMINE-1-PHOSPHODIESTER ALPHA-N-ACETYLGLUCOSAMINIDASE"/>
    <property type="match status" value="1"/>
</dbReference>
<dbReference type="SUPFAM" id="SSF55383">
    <property type="entry name" value="Copper amine oxidase, domain N"/>
    <property type="match status" value="1"/>
</dbReference>
<dbReference type="KEGG" id="mcui:G8O30_11550"/>
<evidence type="ECO:0000259" key="3">
    <source>
        <dbReference type="Pfam" id="PF09992"/>
    </source>
</evidence>
<dbReference type="InterPro" id="IPR018711">
    <property type="entry name" value="NAGPA"/>
</dbReference>
<dbReference type="EMBL" id="CP049742">
    <property type="protein sequence ID" value="QPC47539.1"/>
    <property type="molecule type" value="Genomic_DNA"/>
</dbReference>
<evidence type="ECO:0000256" key="1">
    <source>
        <dbReference type="SAM" id="SignalP"/>
    </source>
</evidence>
<sequence length="374" mass="40596">MKKFFSTILVSISFFFLFSLTTEAKYGFVESESYRTFVPLRYISEEVGANVKWDATEKSITINNGSKSYKLYIGSKWIRSNGQLIKEMDTMPVLYNGSSYVPVRAISDLLNYSIEWKQATQQAIITVSSSKKLIINTYPESVFKRPKWRYDAKTISVSGSSKKVNVVSINLLNQDVNIQAAFANGKKGSTASLSTVAAQNNAKVAINANYFDAYTSSSYKQPYNGVIREGVILNNFAIVDFSVFYITKDGVPGISGGNEFRSGLVASNYKTAVQAGPRLIKNGNISVNPVAEGFSSPKILSSPGARSAVGITKSQQVLFVTGSGLTIDQLANVMKQLGAYQAMNLDGGASSGLYFQGSLITTPGRALSTVLTVK</sequence>
<feature type="chain" id="PRO_5032739416" evidence="1">
    <location>
        <begin position="25"/>
        <end position="374"/>
    </location>
</feature>
<dbReference type="AlphaFoldDB" id="A0A7S8HG25"/>
<evidence type="ECO:0000313" key="4">
    <source>
        <dbReference type="EMBL" id="QPC47539.1"/>
    </source>
</evidence>
<name>A0A7S8HG25_9BACI</name>
<reference evidence="4 5" key="1">
    <citation type="submission" date="2019-07" db="EMBL/GenBank/DDBJ databases">
        <title>Genome sequence of 2 isolates from Red Sea Mangroves.</title>
        <authorList>
            <person name="Sefrji F."/>
            <person name="Michoud G."/>
            <person name="Merlino G."/>
            <person name="Daffonchio D."/>
        </authorList>
    </citation>
    <scope>NUCLEOTIDE SEQUENCE [LARGE SCALE GENOMIC DNA]</scope>
    <source>
        <strain evidence="4 5">R1DC41</strain>
    </source>
</reference>
<dbReference type="RefSeq" id="WP_239672208.1">
    <property type="nucleotide sequence ID" value="NZ_CP049742.1"/>
</dbReference>
<dbReference type="Proteomes" id="UP000593626">
    <property type="component" value="Chromosome"/>
</dbReference>
<evidence type="ECO:0000259" key="2">
    <source>
        <dbReference type="Pfam" id="PF07833"/>
    </source>
</evidence>
<keyword evidence="1" id="KW-0732">Signal</keyword>
<dbReference type="InterPro" id="IPR036582">
    <property type="entry name" value="Mao_N_sf"/>
</dbReference>
<feature type="signal peptide" evidence="1">
    <location>
        <begin position="1"/>
        <end position="24"/>
    </location>
</feature>
<feature type="domain" description="Phosphodiester glycosidase" evidence="3">
    <location>
        <begin position="200"/>
        <end position="373"/>
    </location>
</feature>
<evidence type="ECO:0000313" key="5">
    <source>
        <dbReference type="Proteomes" id="UP000593626"/>
    </source>
</evidence>
<proteinExistence type="predicted"/>
<dbReference type="Pfam" id="PF09992">
    <property type="entry name" value="NAGPA"/>
    <property type="match status" value="1"/>
</dbReference>
<accession>A0A7S8HG25</accession>
<organism evidence="4 5">
    <name type="scientific">Mangrovibacillus cuniculi</name>
    <dbReference type="NCBI Taxonomy" id="2593652"/>
    <lineage>
        <taxon>Bacteria</taxon>
        <taxon>Bacillati</taxon>
        <taxon>Bacillota</taxon>
        <taxon>Bacilli</taxon>
        <taxon>Bacillales</taxon>
        <taxon>Bacillaceae</taxon>
        <taxon>Mangrovibacillus</taxon>
    </lineage>
</organism>
<dbReference type="Pfam" id="PF07833">
    <property type="entry name" value="Cu_amine_oxidN1"/>
    <property type="match status" value="1"/>
</dbReference>
<protein>
    <submittedName>
        <fullName evidence="4">Copper amine oxidase</fullName>
    </submittedName>
</protein>